<dbReference type="PANTHER" id="PTHR14226">
    <property type="entry name" value="NEUROPATHY TARGET ESTERASE/SWISS CHEESE D.MELANOGASTER"/>
    <property type="match status" value="1"/>
</dbReference>
<dbReference type="PROSITE" id="PS51635">
    <property type="entry name" value="PNPLA"/>
    <property type="match status" value="1"/>
</dbReference>
<name>A0A937K4F3_9CLOT</name>
<evidence type="ECO:0000256" key="1">
    <source>
        <dbReference type="ARBA" id="ARBA00022801"/>
    </source>
</evidence>
<feature type="short sequence motif" description="GXGXXG" evidence="4">
    <location>
        <begin position="10"/>
        <end position="15"/>
    </location>
</feature>
<evidence type="ECO:0000313" key="6">
    <source>
        <dbReference type="EMBL" id="MBL4931140.1"/>
    </source>
</evidence>
<proteinExistence type="predicted"/>
<dbReference type="Pfam" id="PF01734">
    <property type="entry name" value="Patatin"/>
    <property type="match status" value="1"/>
</dbReference>
<dbReference type="AlphaFoldDB" id="A0A937K4F3"/>
<evidence type="ECO:0000313" key="7">
    <source>
        <dbReference type="Proteomes" id="UP000623681"/>
    </source>
</evidence>
<dbReference type="PANTHER" id="PTHR14226:SF25">
    <property type="entry name" value="PHOSPHOESTERASE"/>
    <property type="match status" value="1"/>
</dbReference>
<dbReference type="CDD" id="cd07208">
    <property type="entry name" value="Pat_hypo_Ecoli_yjju_like"/>
    <property type="match status" value="1"/>
</dbReference>
<protein>
    <submittedName>
        <fullName evidence="6">Patatin family protein</fullName>
    </submittedName>
</protein>
<dbReference type="GO" id="GO:0016042">
    <property type="term" value="P:lipid catabolic process"/>
    <property type="evidence" value="ECO:0007669"/>
    <property type="project" value="UniProtKB-UniRule"/>
</dbReference>
<dbReference type="InterPro" id="IPR037483">
    <property type="entry name" value="YjjU-like"/>
</dbReference>
<evidence type="ECO:0000256" key="2">
    <source>
        <dbReference type="ARBA" id="ARBA00022963"/>
    </source>
</evidence>
<gene>
    <name evidence="6" type="ORF">JK634_04925</name>
</gene>
<dbReference type="Gene3D" id="3.40.1090.10">
    <property type="entry name" value="Cytosolic phospholipase A2 catalytic domain"/>
    <property type="match status" value="2"/>
</dbReference>
<evidence type="ECO:0000256" key="3">
    <source>
        <dbReference type="ARBA" id="ARBA00023098"/>
    </source>
</evidence>
<comment type="caution">
    <text evidence="6">The sequence shown here is derived from an EMBL/GenBank/DDBJ whole genome shotgun (WGS) entry which is preliminary data.</text>
</comment>
<organism evidence="6 7">
    <name type="scientific">Clostridium paridis</name>
    <dbReference type="NCBI Taxonomy" id="2803863"/>
    <lineage>
        <taxon>Bacteria</taxon>
        <taxon>Bacillati</taxon>
        <taxon>Bacillota</taxon>
        <taxon>Clostridia</taxon>
        <taxon>Eubacteriales</taxon>
        <taxon>Clostridiaceae</taxon>
        <taxon>Clostridium</taxon>
    </lineage>
</organism>
<evidence type="ECO:0000259" key="5">
    <source>
        <dbReference type="PROSITE" id="PS51635"/>
    </source>
</evidence>
<dbReference type="EMBL" id="JAESWA010000017">
    <property type="protein sequence ID" value="MBL4931140.1"/>
    <property type="molecule type" value="Genomic_DNA"/>
</dbReference>
<dbReference type="InterPro" id="IPR045943">
    <property type="entry name" value="DUF6363"/>
</dbReference>
<keyword evidence="3 4" id="KW-0443">Lipid metabolism</keyword>
<reference evidence="6" key="1">
    <citation type="submission" date="2021-01" db="EMBL/GenBank/DDBJ databases">
        <title>Genome public.</title>
        <authorList>
            <person name="Liu C."/>
            <person name="Sun Q."/>
        </authorList>
    </citation>
    <scope>NUCLEOTIDE SEQUENCE</scope>
    <source>
        <strain evidence="6">YIM B02565</strain>
    </source>
</reference>
<feature type="short sequence motif" description="DGA/G" evidence="4">
    <location>
        <begin position="159"/>
        <end position="161"/>
    </location>
</feature>
<evidence type="ECO:0000256" key="4">
    <source>
        <dbReference type="PROSITE-ProRule" id="PRU01161"/>
    </source>
</evidence>
<feature type="active site" description="Proton acceptor" evidence="4">
    <location>
        <position position="159"/>
    </location>
</feature>
<dbReference type="Proteomes" id="UP000623681">
    <property type="component" value="Unassembled WGS sequence"/>
</dbReference>
<dbReference type="InterPro" id="IPR050301">
    <property type="entry name" value="NTE"/>
</dbReference>
<dbReference type="Pfam" id="PF19890">
    <property type="entry name" value="DUF6363"/>
    <property type="match status" value="1"/>
</dbReference>
<accession>A0A937K4F3</accession>
<dbReference type="InterPro" id="IPR016035">
    <property type="entry name" value="Acyl_Trfase/lysoPLipase"/>
</dbReference>
<keyword evidence="7" id="KW-1185">Reference proteome</keyword>
<sequence>MKDHALILEGGGMRGVYTAGVLEYFLENEVRFPYVIGVSAGASYAFSYISGQRGRNKRIFADYIRDKRYLSLRNYLKEGSLFGMDFIYDVLPNELEVFDYKAFKESEATFYIGVTDVETGKANYYEKSEASDPNMIVRASSSLPIISPIVHYEDKLYLDGALADPLPIEKAIKDGYDKFVVVLTRNAGYRKPNSKVSFFVKQKYKKYPNLLKALESRSEVYNRQLELIEKLEKDGKAIVIRPSEKLQVERMTKNREKLISLYKLGYEDCKKIL</sequence>
<keyword evidence="2 4" id="KW-0442">Lipid degradation</keyword>
<dbReference type="SUPFAM" id="SSF52151">
    <property type="entry name" value="FabD/lysophospholipase-like"/>
    <property type="match status" value="1"/>
</dbReference>
<feature type="domain" description="PNPLA" evidence="5">
    <location>
        <begin position="6"/>
        <end position="172"/>
    </location>
</feature>
<dbReference type="RefSeq" id="WP_202766509.1">
    <property type="nucleotide sequence ID" value="NZ_JAESWA010000017.1"/>
</dbReference>
<dbReference type="GO" id="GO:0016787">
    <property type="term" value="F:hydrolase activity"/>
    <property type="evidence" value="ECO:0007669"/>
    <property type="project" value="UniProtKB-UniRule"/>
</dbReference>
<feature type="short sequence motif" description="GXSXG" evidence="4">
    <location>
        <begin position="37"/>
        <end position="41"/>
    </location>
</feature>
<feature type="active site" description="Nucleophile" evidence="4">
    <location>
        <position position="39"/>
    </location>
</feature>
<keyword evidence="1 4" id="KW-0378">Hydrolase</keyword>
<dbReference type="InterPro" id="IPR002641">
    <property type="entry name" value="PNPLA_dom"/>
</dbReference>